<protein>
    <recommendedName>
        <fullName evidence="3">CobQ/CobB/MinD/ParA nucleotide binding domain-containing protein</fullName>
    </recommendedName>
</protein>
<dbReference type="Gene3D" id="3.40.50.10850">
    <property type="entry name" value="Ntrc-like two-domain protein"/>
    <property type="match status" value="1"/>
</dbReference>
<dbReference type="SUPFAM" id="SSF52540">
    <property type="entry name" value="P-loop containing nucleoside triphosphate hydrolases"/>
    <property type="match status" value="1"/>
</dbReference>
<evidence type="ECO:0000313" key="1">
    <source>
        <dbReference type="EMBL" id="GIO51889.1"/>
    </source>
</evidence>
<organism evidence="1 2">
    <name type="scientific">Paenibacillus cineris</name>
    <dbReference type="NCBI Taxonomy" id="237530"/>
    <lineage>
        <taxon>Bacteria</taxon>
        <taxon>Bacillati</taxon>
        <taxon>Bacillota</taxon>
        <taxon>Bacilli</taxon>
        <taxon>Bacillales</taxon>
        <taxon>Paenibacillaceae</taxon>
        <taxon>Paenibacillus</taxon>
    </lineage>
</organism>
<name>A0ABQ4L5J9_9BACL</name>
<evidence type="ECO:0008006" key="3">
    <source>
        <dbReference type="Google" id="ProtNLM"/>
    </source>
</evidence>
<sequence>MMVPYRITLAVKEAQYLEGILHYVHSSEFGDKLHISGFTKLDAFMKYMDGEELPDAVVGEAAFLDPWLAGKNGDIPNWVLLGHGEAASIQGPVLPKYQPLPELMASILGLCRREGQRRTLPVADGEAVTIGFVSIVGGSGKTTAAVNMAKQLGAAGLSVFYLNLETVNSSGIFPRQGGGAESAEGLPGMLYELKAAQEEKRVQTMVSPEPYTVHHPGIRADWFKPVTNLKELVQLGKADTRKLLQSIAASGRYDVVIADTDSGTNERLAAVLEGCRHLVWLMLDDITNLYKNGQWFAFMERSQPELFAELAGKSRYVVNRFTGQLANPLPACIPEVDGVLPYIPSWKQNSNEELLLSSPIYQRDILKLCKSLLGDSFVSGSGVRGYG</sequence>
<dbReference type="InterPro" id="IPR027417">
    <property type="entry name" value="P-loop_NTPase"/>
</dbReference>
<keyword evidence="2" id="KW-1185">Reference proteome</keyword>
<dbReference type="Gene3D" id="3.40.50.300">
    <property type="entry name" value="P-loop containing nucleotide triphosphate hydrolases"/>
    <property type="match status" value="1"/>
</dbReference>
<dbReference type="Proteomes" id="UP000676601">
    <property type="component" value="Unassembled WGS sequence"/>
</dbReference>
<dbReference type="EMBL" id="BORU01000001">
    <property type="protein sequence ID" value="GIO51889.1"/>
    <property type="molecule type" value="Genomic_DNA"/>
</dbReference>
<gene>
    <name evidence="1" type="ORF">J21TS7_02070</name>
</gene>
<accession>A0ABQ4L5J9</accession>
<dbReference type="RefSeq" id="WP_212982476.1">
    <property type="nucleotide sequence ID" value="NZ_BORU01000001.1"/>
</dbReference>
<evidence type="ECO:0000313" key="2">
    <source>
        <dbReference type="Proteomes" id="UP000676601"/>
    </source>
</evidence>
<reference evidence="1 2" key="1">
    <citation type="submission" date="2021-03" db="EMBL/GenBank/DDBJ databases">
        <title>Antimicrobial resistance genes in bacteria isolated from Japanese honey, and their potential for conferring macrolide and lincosamide resistance in the American foulbrood pathogen Paenibacillus larvae.</title>
        <authorList>
            <person name="Okamoto M."/>
            <person name="Kumagai M."/>
            <person name="Kanamori H."/>
            <person name="Takamatsu D."/>
        </authorList>
    </citation>
    <scope>NUCLEOTIDE SEQUENCE [LARGE SCALE GENOMIC DNA]</scope>
    <source>
        <strain evidence="1 2">J21TS7</strain>
    </source>
</reference>
<comment type="caution">
    <text evidence="1">The sequence shown here is derived from an EMBL/GenBank/DDBJ whole genome shotgun (WGS) entry which is preliminary data.</text>
</comment>
<proteinExistence type="predicted"/>